<dbReference type="Pfam" id="PF26526">
    <property type="entry name" value="DUF8175"/>
    <property type="match status" value="1"/>
</dbReference>
<dbReference type="EMBL" id="SRID01000756">
    <property type="protein sequence ID" value="TGA83153.1"/>
    <property type="molecule type" value="Genomic_DNA"/>
</dbReference>
<evidence type="ECO:0000313" key="3">
    <source>
        <dbReference type="EMBL" id="TGA83153.1"/>
    </source>
</evidence>
<dbReference type="Proteomes" id="UP000297948">
    <property type="component" value="Unassembled WGS sequence"/>
</dbReference>
<feature type="non-terminal residue" evidence="3">
    <location>
        <position position="1"/>
    </location>
</feature>
<sequence>STAPTGERPVDGKNAKTGIASGFPKTQQGAQSAAANYAVALGSAEILNKERRHEIVPQIFTRTSVKGIQRKLDQAYSADMLHGLGLDANGKAEEGLTYVSRTVPIGTKTTVFSNTKATVEAWCTGVFGTAGEGSKTPVTNDWFTMTLTLRWEGSDWKVESFSQKNGPAPVNNDRTASTADEIAQAVEQYGGFTYAR</sequence>
<keyword evidence="4" id="KW-1185">Reference proteome</keyword>
<accession>A0A4Z0FKE2</accession>
<name>A0A4Z0FKE2_9ACTN</name>
<protein>
    <recommendedName>
        <fullName evidence="2">DUF8175 domain-containing protein</fullName>
    </recommendedName>
</protein>
<evidence type="ECO:0000256" key="1">
    <source>
        <dbReference type="SAM" id="MobiDB-lite"/>
    </source>
</evidence>
<evidence type="ECO:0000313" key="4">
    <source>
        <dbReference type="Proteomes" id="UP000297948"/>
    </source>
</evidence>
<evidence type="ECO:0000259" key="2">
    <source>
        <dbReference type="Pfam" id="PF26526"/>
    </source>
</evidence>
<dbReference type="RefSeq" id="WP_135342659.1">
    <property type="nucleotide sequence ID" value="NZ_SRID01000756.1"/>
</dbReference>
<gene>
    <name evidence="3" type="ORF">E4099_32515</name>
</gene>
<dbReference type="OrthoDB" id="3209305at2"/>
<dbReference type="InterPro" id="IPR058488">
    <property type="entry name" value="DUF8175"/>
</dbReference>
<comment type="caution">
    <text evidence="3">The sequence shown here is derived from an EMBL/GenBank/DDBJ whole genome shotgun (WGS) entry which is preliminary data.</text>
</comment>
<feature type="region of interest" description="Disordered" evidence="1">
    <location>
        <begin position="1"/>
        <end position="25"/>
    </location>
</feature>
<dbReference type="AlphaFoldDB" id="A0A4Z0FKE2"/>
<proteinExistence type="predicted"/>
<feature type="domain" description="DUF8175" evidence="2">
    <location>
        <begin position="17"/>
        <end position="167"/>
    </location>
</feature>
<organism evidence="3 4">
    <name type="scientific">Streptomyces palmae</name>
    <dbReference type="NCBI Taxonomy" id="1701085"/>
    <lineage>
        <taxon>Bacteria</taxon>
        <taxon>Bacillati</taxon>
        <taxon>Actinomycetota</taxon>
        <taxon>Actinomycetes</taxon>
        <taxon>Kitasatosporales</taxon>
        <taxon>Streptomycetaceae</taxon>
        <taxon>Streptomyces</taxon>
    </lineage>
</organism>
<reference evidence="3 4" key="1">
    <citation type="submission" date="2019-03" db="EMBL/GenBank/DDBJ databases">
        <authorList>
            <person name="Gonzalez-Pimentel J.L."/>
        </authorList>
    </citation>
    <scope>NUCLEOTIDE SEQUENCE [LARGE SCALE GENOMIC DNA]</scope>
    <source>
        <strain evidence="3 4">JCM 31289</strain>
    </source>
</reference>